<evidence type="ECO:0000256" key="5">
    <source>
        <dbReference type="ARBA" id="ARBA00023136"/>
    </source>
</evidence>
<feature type="transmembrane region" description="Helical" evidence="6">
    <location>
        <begin position="74"/>
        <end position="97"/>
    </location>
</feature>
<dbReference type="Proteomes" id="UP000076502">
    <property type="component" value="Unassembled WGS sequence"/>
</dbReference>
<dbReference type="InterPro" id="IPR009801">
    <property type="entry name" value="TMEM126"/>
</dbReference>
<keyword evidence="2 6" id="KW-0812">Transmembrane</keyword>
<sequence length="171" mass="18956">MCAASSIIINGLFRRKLKLYDRGLVLTSVYSLAGPSILGSFLYEKSITEDLMLYKHGCPLCYELKAAALINTTAILFPIITMPILNLGCAASLGLRVPYLTEVGELAKFWINVVKPASKHLATMFVMNSFIASMLARKQANSMDIIAKVVLLVQKDIREQETFSMIEQTEC</sequence>
<evidence type="ECO:0000313" key="8">
    <source>
        <dbReference type="Proteomes" id="UP000076502"/>
    </source>
</evidence>
<reference evidence="7 8" key="1">
    <citation type="submission" date="2015-07" db="EMBL/GenBank/DDBJ databases">
        <title>The genome of Dufourea novaeangliae.</title>
        <authorList>
            <person name="Pan H."/>
            <person name="Kapheim K."/>
        </authorList>
    </citation>
    <scope>NUCLEOTIDE SEQUENCE [LARGE SCALE GENOMIC DNA]</scope>
    <source>
        <strain evidence="7">0120121106</strain>
        <tissue evidence="7">Whole body</tissue>
    </source>
</reference>
<dbReference type="PANTHER" id="PTHR16296">
    <property type="entry name" value="UNCHARACTERIZED HYPOTHALAMUS PROTEIN HT007"/>
    <property type="match status" value="1"/>
</dbReference>
<evidence type="ECO:0000256" key="3">
    <source>
        <dbReference type="ARBA" id="ARBA00022989"/>
    </source>
</evidence>
<dbReference type="OrthoDB" id="6234762at2759"/>
<dbReference type="EMBL" id="KQ434787">
    <property type="protein sequence ID" value="KZC05268.1"/>
    <property type="molecule type" value="Genomic_DNA"/>
</dbReference>
<organism evidence="7 8">
    <name type="scientific">Dufourea novaeangliae</name>
    <name type="common">Sweat bee</name>
    <dbReference type="NCBI Taxonomy" id="178035"/>
    <lineage>
        <taxon>Eukaryota</taxon>
        <taxon>Metazoa</taxon>
        <taxon>Ecdysozoa</taxon>
        <taxon>Arthropoda</taxon>
        <taxon>Hexapoda</taxon>
        <taxon>Insecta</taxon>
        <taxon>Pterygota</taxon>
        <taxon>Neoptera</taxon>
        <taxon>Endopterygota</taxon>
        <taxon>Hymenoptera</taxon>
        <taxon>Apocrita</taxon>
        <taxon>Aculeata</taxon>
        <taxon>Apoidea</taxon>
        <taxon>Anthophila</taxon>
        <taxon>Halictidae</taxon>
        <taxon>Rophitinae</taxon>
        <taxon>Dufourea</taxon>
    </lineage>
</organism>
<keyword evidence="5 6" id="KW-0472">Membrane</keyword>
<keyword evidence="3 6" id="KW-1133">Transmembrane helix</keyword>
<dbReference type="Pfam" id="PF07114">
    <property type="entry name" value="TMEM126"/>
    <property type="match status" value="1"/>
</dbReference>
<name>A0A154P217_DUFNO</name>
<evidence type="ECO:0000256" key="4">
    <source>
        <dbReference type="ARBA" id="ARBA00023128"/>
    </source>
</evidence>
<evidence type="ECO:0000256" key="1">
    <source>
        <dbReference type="ARBA" id="ARBA00004225"/>
    </source>
</evidence>
<evidence type="ECO:0000256" key="2">
    <source>
        <dbReference type="ARBA" id="ARBA00022692"/>
    </source>
</evidence>
<keyword evidence="4" id="KW-0496">Mitochondrion</keyword>
<dbReference type="PANTHER" id="PTHR16296:SF2">
    <property type="entry name" value="TRANSMEMBRANE PROTEIN 126A"/>
    <property type="match status" value="1"/>
</dbReference>
<evidence type="ECO:0000313" key="7">
    <source>
        <dbReference type="EMBL" id="KZC05268.1"/>
    </source>
</evidence>
<dbReference type="AlphaFoldDB" id="A0A154P217"/>
<keyword evidence="8" id="KW-1185">Reference proteome</keyword>
<gene>
    <name evidence="7" type="ORF">WN55_05786</name>
</gene>
<accession>A0A154P217</accession>
<dbReference type="GO" id="GO:0032981">
    <property type="term" value="P:mitochondrial respiratory chain complex I assembly"/>
    <property type="evidence" value="ECO:0007669"/>
    <property type="project" value="TreeGrafter"/>
</dbReference>
<proteinExistence type="predicted"/>
<dbReference type="STRING" id="178035.A0A154P217"/>
<evidence type="ECO:0000256" key="6">
    <source>
        <dbReference type="SAM" id="Phobius"/>
    </source>
</evidence>
<dbReference type="GO" id="GO:0031966">
    <property type="term" value="C:mitochondrial membrane"/>
    <property type="evidence" value="ECO:0007669"/>
    <property type="project" value="UniProtKB-SubCell"/>
</dbReference>
<comment type="subcellular location">
    <subcellularLocation>
        <location evidence="1">Mitochondrion membrane</location>
        <topology evidence="1">Multi-pass membrane protein</topology>
    </subcellularLocation>
</comment>
<feature type="transmembrane region" description="Helical" evidence="6">
    <location>
        <begin position="23"/>
        <end position="43"/>
    </location>
</feature>
<evidence type="ECO:0008006" key="9">
    <source>
        <dbReference type="Google" id="ProtNLM"/>
    </source>
</evidence>
<protein>
    <recommendedName>
        <fullName evidence="9">Transmembrane protein 126A</fullName>
    </recommendedName>
</protein>